<evidence type="ECO:0000313" key="5">
    <source>
        <dbReference type="Proteomes" id="UP000294613"/>
    </source>
</evidence>
<evidence type="ECO:0000313" key="6">
    <source>
        <dbReference type="Proteomes" id="UP000702954"/>
    </source>
</evidence>
<name>A0A4R3JN20_9FIRM</name>
<dbReference type="GO" id="GO:0046914">
    <property type="term" value="F:transition metal ion binding"/>
    <property type="evidence" value="ECO:0007669"/>
    <property type="project" value="InterPro"/>
</dbReference>
<dbReference type="GeneID" id="97506839"/>
<organism evidence="4 5">
    <name type="scientific">Faecalimonas umbilicata</name>
    <dbReference type="NCBI Taxonomy" id="1912855"/>
    <lineage>
        <taxon>Bacteria</taxon>
        <taxon>Bacillati</taxon>
        <taxon>Bacillota</taxon>
        <taxon>Clostridia</taxon>
        <taxon>Lachnospirales</taxon>
        <taxon>Lachnospiraceae</taxon>
        <taxon>Faecalimonas</taxon>
    </lineage>
</organism>
<dbReference type="PANTHER" id="PTHR42954:SF2">
    <property type="entry name" value="FE(2+) TRANSPORT PROTEIN A"/>
    <property type="match status" value="1"/>
</dbReference>
<dbReference type="EMBL" id="SLZV01000013">
    <property type="protein sequence ID" value="TCS67870.1"/>
    <property type="molecule type" value="Genomic_DNA"/>
</dbReference>
<evidence type="ECO:0000256" key="1">
    <source>
        <dbReference type="ARBA" id="ARBA00023004"/>
    </source>
</evidence>
<gene>
    <name evidence="4" type="ORF">EDD74_1136</name>
    <name evidence="3" type="ORF">FAEUMB_24150</name>
</gene>
<dbReference type="SUPFAM" id="SSF50037">
    <property type="entry name" value="C-terminal domain of transcriptional repressors"/>
    <property type="match status" value="1"/>
</dbReference>
<dbReference type="Gene3D" id="2.30.30.90">
    <property type="match status" value="1"/>
</dbReference>
<dbReference type="AlphaFoldDB" id="A0A4R3JN20"/>
<dbReference type="Proteomes" id="UP000294613">
    <property type="component" value="Unassembled WGS sequence"/>
</dbReference>
<dbReference type="Proteomes" id="UP000702954">
    <property type="component" value="Unassembled WGS sequence"/>
</dbReference>
<reference evidence="4 5" key="2">
    <citation type="submission" date="2019-03" db="EMBL/GenBank/DDBJ databases">
        <title>Genomic Encyclopedia of Type Strains, Phase IV (KMG-IV): sequencing the most valuable type-strain genomes for metagenomic binning, comparative biology and taxonomic classification.</title>
        <authorList>
            <person name="Goeker M."/>
        </authorList>
    </citation>
    <scope>NUCLEOTIDE SEQUENCE [LARGE SCALE GENOMIC DNA]</scope>
    <source>
        <strain evidence="4 5">DSM 103426</strain>
    </source>
</reference>
<accession>A0A4R3JN20</accession>
<comment type="caution">
    <text evidence="4">The sequence shown here is derived from an EMBL/GenBank/DDBJ whole genome shotgun (WGS) entry which is preliminary data.</text>
</comment>
<proteinExistence type="predicted"/>
<dbReference type="InterPro" id="IPR008988">
    <property type="entry name" value="Transcriptional_repressor_C"/>
</dbReference>
<dbReference type="Pfam" id="PF04023">
    <property type="entry name" value="FeoA"/>
    <property type="match status" value="1"/>
</dbReference>
<dbReference type="InterPro" id="IPR052713">
    <property type="entry name" value="FeoA"/>
</dbReference>
<feature type="domain" description="Ferrous iron transporter FeoA-like" evidence="2">
    <location>
        <begin position="5"/>
        <end position="77"/>
    </location>
</feature>
<evidence type="ECO:0000259" key="2">
    <source>
        <dbReference type="SMART" id="SM00899"/>
    </source>
</evidence>
<dbReference type="InterPro" id="IPR038157">
    <property type="entry name" value="FeoA_core_dom"/>
</dbReference>
<dbReference type="RefSeq" id="WP_009261654.1">
    <property type="nucleotide sequence ID" value="NZ_AP031411.1"/>
</dbReference>
<sequence length="85" mass="9540">MCERFLLNELEQNQTGEVRKILSEPEMKRRFQDIGLICGTKVTCVGKGPFGDPKAYEIRGAVVAIRNSDAEQIEICPERISEKGV</sequence>
<dbReference type="InterPro" id="IPR007167">
    <property type="entry name" value="Fe-transptr_FeoA-like"/>
</dbReference>
<evidence type="ECO:0000313" key="4">
    <source>
        <dbReference type="EMBL" id="TCS67870.1"/>
    </source>
</evidence>
<keyword evidence="1" id="KW-0408">Iron</keyword>
<protein>
    <submittedName>
        <fullName evidence="4">Ferrous iron transport protein A</fullName>
    </submittedName>
</protein>
<dbReference type="PANTHER" id="PTHR42954">
    <property type="entry name" value="FE(2+) TRANSPORT PROTEIN A"/>
    <property type="match status" value="1"/>
</dbReference>
<dbReference type="SMART" id="SM00899">
    <property type="entry name" value="FeoA"/>
    <property type="match status" value="1"/>
</dbReference>
<evidence type="ECO:0000313" key="3">
    <source>
        <dbReference type="EMBL" id="GBU05874.1"/>
    </source>
</evidence>
<reference evidence="3 6" key="1">
    <citation type="journal article" date="2018" name="Int. J. Syst. Evol. Microbiol.">
        <title>Draft Genome Sequence of Faecalimonas umbilicata JCM 30896T, an Acetate-Producing Bacterium Isolated from Human Feces.</title>
        <authorList>
            <person name="Sakamoto M."/>
            <person name="Ikeyama N."/>
            <person name="Yuki M."/>
            <person name="Ohkuma M."/>
        </authorList>
    </citation>
    <scope>NUCLEOTIDE SEQUENCE [LARGE SCALE GENOMIC DNA]</scope>
    <source>
        <strain evidence="3 6">EGH7</strain>
    </source>
</reference>
<dbReference type="EMBL" id="BHEO01000008">
    <property type="protein sequence ID" value="GBU05874.1"/>
    <property type="molecule type" value="Genomic_DNA"/>
</dbReference>
<keyword evidence="6" id="KW-1185">Reference proteome</keyword>